<dbReference type="InterPro" id="IPR029000">
    <property type="entry name" value="Cyclophilin-like_dom_sf"/>
</dbReference>
<gene>
    <name evidence="5" type="primary">pxpB</name>
    <name evidence="5" type="ORF">ACFSKQ_08850</name>
</gene>
<keyword evidence="6" id="KW-1185">Reference proteome</keyword>
<dbReference type="Proteomes" id="UP001597371">
    <property type="component" value="Unassembled WGS sequence"/>
</dbReference>
<dbReference type="PANTHER" id="PTHR34698:SF2">
    <property type="entry name" value="5-OXOPROLINASE SUBUNIT B"/>
    <property type="match status" value="1"/>
</dbReference>
<evidence type="ECO:0000256" key="3">
    <source>
        <dbReference type="ARBA" id="ARBA00022840"/>
    </source>
</evidence>
<evidence type="ECO:0000256" key="2">
    <source>
        <dbReference type="ARBA" id="ARBA00022801"/>
    </source>
</evidence>
<dbReference type="SUPFAM" id="SSF50891">
    <property type="entry name" value="Cyclophilin-like"/>
    <property type="match status" value="1"/>
</dbReference>
<keyword evidence="2 5" id="KW-0378">Hydrolase</keyword>
<name>A0ABW5CNJ6_9HYPH</name>
<organism evidence="5 6">
    <name type="scientific">Aureimonas populi</name>
    <dbReference type="NCBI Taxonomy" id="1701758"/>
    <lineage>
        <taxon>Bacteria</taxon>
        <taxon>Pseudomonadati</taxon>
        <taxon>Pseudomonadota</taxon>
        <taxon>Alphaproteobacteria</taxon>
        <taxon>Hyphomicrobiales</taxon>
        <taxon>Aurantimonadaceae</taxon>
        <taxon>Aureimonas</taxon>
    </lineage>
</organism>
<keyword evidence="3" id="KW-0067">ATP-binding</keyword>
<evidence type="ECO:0000313" key="5">
    <source>
        <dbReference type="EMBL" id="MFD2237572.1"/>
    </source>
</evidence>
<evidence type="ECO:0000313" key="6">
    <source>
        <dbReference type="Proteomes" id="UP001597371"/>
    </source>
</evidence>
<feature type="domain" description="Carboxyltransferase" evidence="4">
    <location>
        <begin position="17"/>
        <end position="217"/>
    </location>
</feature>
<dbReference type="InterPro" id="IPR003833">
    <property type="entry name" value="CT_C_D"/>
</dbReference>
<dbReference type="Gene3D" id="3.30.1360.40">
    <property type="match status" value="1"/>
</dbReference>
<sequence length="245" mass="26485">MREIWWPAEGTPSLTSPRIASCGESAVTVEFCETIDKAANRLAVALAQSLSATPLPGIDEVVPTYRSLLVTFDPIQTDMARIARGVTKRLATLPVAREAGREISVPVLYEGEACLDLSELAAGKGMTTDALVELHLSAEYEVAMIGFAPGFAYLSGLPEPLRTPRRAIPRQRVPEGAIGIGGVQASVSSVAGPSGWHFIGQTPLRLFAPERAAPFLLEAGDRIRFRRIERAEFDAIRLADRHIAR</sequence>
<dbReference type="NCBIfam" id="TIGR00370">
    <property type="entry name" value="5-oxoprolinase subunit PxpB"/>
    <property type="match status" value="1"/>
</dbReference>
<reference evidence="6" key="1">
    <citation type="journal article" date="2019" name="Int. J. Syst. Evol. Microbiol.">
        <title>The Global Catalogue of Microorganisms (GCM) 10K type strain sequencing project: providing services to taxonomists for standard genome sequencing and annotation.</title>
        <authorList>
            <consortium name="The Broad Institute Genomics Platform"/>
            <consortium name="The Broad Institute Genome Sequencing Center for Infectious Disease"/>
            <person name="Wu L."/>
            <person name="Ma J."/>
        </authorList>
    </citation>
    <scope>NUCLEOTIDE SEQUENCE [LARGE SCALE GENOMIC DNA]</scope>
    <source>
        <strain evidence="6">ZS-35-S2</strain>
    </source>
</reference>
<accession>A0ABW5CNJ6</accession>
<comment type="caution">
    <text evidence="5">The sequence shown here is derived from an EMBL/GenBank/DDBJ whole genome shotgun (WGS) entry which is preliminary data.</text>
</comment>
<dbReference type="Gene3D" id="2.40.100.10">
    <property type="entry name" value="Cyclophilin-like"/>
    <property type="match status" value="1"/>
</dbReference>
<dbReference type="Pfam" id="PF02682">
    <property type="entry name" value="CT_C_D"/>
    <property type="match status" value="1"/>
</dbReference>
<keyword evidence="1" id="KW-0547">Nucleotide-binding</keyword>
<dbReference type="RefSeq" id="WP_209738519.1">
    <property type="nucleotide sequence ID" value="NZ_CP072611.1"/>
</dbReference>
<evidence type="ECO:0000259" key="4">
    <source>
        <dbReference type="SMART" id="SM00796"/>
    </source>
</evidence>
<dbReference type="EC" id="3.5.2.9" evidence="5"/>
<dbReference type="InterPro" id="IPR010016">
    <property type="entry name" value="PxpB"/>
</dbReference>
<dbReference type="PANTHER" id="PTHR34698">
    <property type="entry name" value="5-OXOPROLINASE SUBUNIT B"/>
    <property type="match status" value="1"/>
</dbReference>
<proteinExistence type="predicted"/>
<dbReference type="SUPFAM" id="SSF160467">
    <property type="entry name" value="PH0987 N-terminal domain-like"/>
    <property type="match status" value="1"/>
</dbReference>
<protein>
    <submittedName>
        <fullName evidence="5">5-oxoprolinase subunit PxpB</fullName>
        <ecNumber evidence="5">3.5.2.9</ecNumber>
    </submittedName>
</protein>
<dbReference type="SMART" id="SM00796">
    <property type="entry name" value="AHS1"/>
    <property type="match status" value="1"/>
</dbReference>
<dbReference type="GO" id="GO:0017168">
    <property type="term" value="F:5-oxoprolinase (ATP-hydrolyzing) activity"/>
    <property type="evidence" value="ECO:0007669"/>
    <property type="project" value="UniProtKB-EC"/>
</dbReference>
<dbReference type="EMBL" id="JBHUIJ010000010">
    <property type="protein sequence ID" value="MFD2237572.1"/>
    <property type="molecule type" value="Genomic_DNA"/>
</dbReference>
<evidence type="ECO:0000256" key="1">
    <source>
        <dbReference type="ARBA" id="ARBA00022741"/>
    </source>
</evidence>